<feature type="compositionally biased region" description="Polar residues" evidence="1">
    <location>
        <begin position="107"/>
        <end position="123"/>
    </location>
</feature>
<feature type="region of interest" description="Disordered" evidence="1">
    <location>
        <begin position="500"/>
        <end position="595"/>
    </location>
</feature>
<feature type="compositionally biased region" description="Gly residues" evidence="1">
    <location>
        <begin position="559"/>
        <end position="569"/>
    </location>
</feature>
<feature type="compositionally biased region" description="Basic residues" evidence="1">
    <location>
        <begin position="1"/>
        <end position="20"/>
    </location>
</feature>
<feature type="compositionally biased region" description="Low complexity" evidence="1">
    <location>
        <begin position="570"/>
        <end position="579"/>
    </location>
</feature>
<dbReference type="Proteomes" id="UP001218188">
    <property type="component" value="Unassembled WGS sequence"/>
</dbReference>
<proteinExistence type="predicted"/>
<dbReference type="AlphaFoldDB" id="A0AAD6T369"/>
<feature type="compositionally biased region" description="Pro residues" evidence="1">
    <location>
        <begin position="614"/>
        <end position="635"/>
    </location>
</feature>
<organism evidence="2 3">
    <name type="scientific">Mycena alexandri</name>
    <dbReference type="NCBI Taxonomy" id="1745969"/>
    <lineage>
        <taxon>Eukaryota</taxon>
        <taxon>Fungi</taxon>
        <taxon>Dikarya</taxon>
        <taxon>Basidiomycota</taxon>
        <taxon>Agaricomycotina</taxon>
        <taxon>Agaricomycetes</taxon>
        <taxon>Agaricomycetidae</taxon>
        <taxon>Agaricales</taxon>
        <taxon>Marasmiineae</taxon>
        <taxon>Mycenaceae</taxon>
        <taxon>Mycena</taxon>
    </lineage>
</organism>
<comment type="caution">
    <text evidence="2">The sequence shown here is derived from an EMBL/GenBank/DDBJ whole genome shotgun (WGS) entry which is preliminary data.</text>
</comment>
<protein>
    <submittedName>
        <fullName evidence="2">Uncharacterized protein</fullName>
    </submittedName>
</protein>
<feature type="compositionally biased region" description="Acidic residues" evidence="1">
    <location>
        <begin position="538"/>
        <end position="556"/>
    </location>
</feature>
<feature type="region of interest" description="Disordered" evidence="1">
    <location>
        <begin position="608"/>
        <end position="636"/>
    </location>
</feature>
<gene>
    <name evidence="2" type="ORF">C8F04DRAFT_1256076</name>
</gene>
<name>A0AAD6T369_9AGAR</name>
<feature type="compositionally biased region" description="Basic and acidic residues" evidence="1">
    <location>
        <begin position="399"/>
        <end position="409"/>
    </location>
</feature>
<evidence type="ECO:0000313" key="2">
    <source>
        <dbReference type="EMBL" id="KAJ7038475.1"/>
    </source>
</evidence>
<evidence type="ECO:0000313" key="3">
    <source>
        <dbReference type="Proteomes" id="UP001218188"/>
    </source>
</evidence>
<feature type="region of interest" description="Disordered" evidence="1">
    <location>
        <begin position="103"/>
        <end position="131"/>
    </location>
</feature>
<keyword evidence="3" id="KW-1185">Reference proteome</keyword>
<sequence>MPRRKREWKRKAKEARKKNKMWAEGARESIMRPHLEAYADALARGRRAEHDYLQKVCNEFHVRISWRLADHEEPELPLPPYDAFAPPVPEAVTDEEHVQRLQRQEELNTASVTESSGGSSTRARSLRGPSISVSKLRDNPYAILLGKLTGLSSPPKARQGYQQFMCESPTVVADAVTERWNAVMGEDGSVNTKKPNGPFRCKVAMDLFKDLPDSEQAAIKARAVSEAKVAKDVYAAGMKNGPLKTPQARQECIDNVGRFLAPILRAVREYTGLQSFVVLGGPMPKYGGEIGTLHLSCGTNLAAVSTGFPAWDKPRWGKDVTGFYMQYLRTAFTSEECAEAALPVASSTLDDALFKMAPESDSDGTISGSDSDSDSDSGSDSGSEASDEEEGKKKKAKKAEKAKSKEKGKAVVSTAGGKKRKSADGSGGRVGKKQKTAEKEKAVDECREDEEEERPKTAEEIEAALHLAQGREYREARERQMAKNKELLDALKLRGSATAEAFGFAPPKLPAAPKTRQKAVAAPTGPPRRSRRNIQNDGEGDDGADGDDEEDIEMEDATGAGGSMGGGEGSSSTSAPGSGVQPDPASMSIDPPIVDPLAAQVVPPVNAARTDAPIDPPADAPIKPPTNAPIDPPADAPIDPVVIRTAVPLGEYLGSQSGWFVL</sequence>
<feature type="compositionally biased region" description="Basic and acidic residues" evidence="1">
    <location>
        <begin position="435"/>
        <end position="445"/>
    </location>
</feature>
<reference evidence="2" key="1">
    <citation type="submission" date="2023-03" db="EMBL/GenBank/DDBJ databases">
        <title>Massive genome expansion in bonnet fungi (Mycena s.s.) driven by repeated elements and novel gene families across ecological guilds.</title>
        <authorList>
            <consortium name="Lawrence Berkeley National Laboratory"/>
            <person name="Harder C.B."/>
            <person name="Miyauchi S."/>
            <person name="Viragh M."/>
            <person name="Kuo A."/>
            <person name="Thoen E."/>
            <person name="Andreopoulos B."/>
            <person name="Lu D."/>
            <person name="Skrede I."/>
            <person name="Drula E."/>
            <person name="Henrissat B."/>
            <person name="Morin E."/>
            <person name="Kohler A."/>
            <person name="Barry K."/>
            <person name="LaButti K."/>
            <person name="Morin E."/>
            <person name="Salamov A."/>
            <person name="Lipzen A."/>
            <person name="Mereny Z."/>
            <person name="Hegedus B."/>
            <person name="Baldrian P."/>
            <person name="Stursova M."/>
            <person name="Weitz H."/>
            <person name="Taylor A."/>
            <person name="Grigoriev I.V."/>
            <person name="Nagy L.G."/>
            <person name="Martin F."/>
            <person name="Kauserud H."/>
        </authorList>
    </citation>
    <scope>NUCLEOTIDE SEQUENCE</scope>
    <source>
        <strain evidence="2">CBHHK200</strain>
    </source>
</reference>
<evidence type="ECO:0000256" key="1">
    <source>
        <dbReference type="SAM" id="MobiDB-lite"/>
    </source>
</evidence>
<feature type="region of interest" description="Disordered" evidence="1">
    <location>
        <begin position="1"/>
        <end position="21"/>
    </location>
</feature>
<dbReference type="EMBL" id="JARJCM010000032">
    <property type="protein sequence ID" value="KAJ7038475.1"/>
    <property type="molecule type" value="Genomic_DNA"/>
</dbReference>
<accession>A0AAD6T369</accession>
<feature type="region of interest" description="Disordered" evidence="1">
    <location>
        <begin position="357"/>
        <end position="459"/>
    </location>
</feature>